<dbReference type="Pfam" id="PF03221">
    <property type="entry name" value="HTH_Tnp_Tc5"/>
    <property type="match status" value="1"/>
</dbReference>
<dbReference type="Proteomes" id="UP000011087">
    <property type="component" value="Unassembled WGS sequence"/>
</dbReference>
<evidence type="ECO:0000256" key="1">
    <source>
        <dbReference type="ARBA" id="ARBA00023125"/>
    </source>
</evidence>
<dbReference type="AlphaFoldDB" id="L1K2F8"/>
<keyword evidence="1" id="KW-0238">DNA-binding</keyword>
<reference evidence="6" key="2">
    <citation type="submission" date="2012-11" db="EMBL/GenBank/DDBJ databases">
        <authorList>
            <person name="Kuo A."/>
            <person name="Curtis B.A."/>
            <person name="Tanifuji G."/>
            <person name="Burki F."/>
            <person name="Gruber A."/>
            <person name="Irimia M."/>
            <person name="Maruyama S."/>
            <person name="Arias M.C."/>
            <person name="Ball S.G."/>
            <person name="Gile G.H."/>
            <person name="Hirakawa Y."/>
            <person name="Hopkins J.F."/>
            <person name="Rensing S.A."/>
            <person name="Schmutz J."/>
            <person name="Symeonidi A."/>
            <person name="Elias M."/>
            <person name="Eveleigh R.J."/>
            <person name="Herman E.K."/>
            <person name="Klute M.J."/>
            <person name="Nakayama T."/>
            <person name="Obornik M."/>
            <person name="Reyes-Prieto A."/>
            <person name="Armbrust E.V."/>
            <person name="Aves S.J."/>
            <person name="Beiko R.G."/>
            <person name="Coutinho P."/>
            <person name="Dacks J.B."/>
            <person name="Durnford D.G."/>
            <person name="Fast N.M."/>
            <person name="Green B.R."/>
            <person name="Grisdale C."/>
            <person name="Hempe F."/>
            <person name="Henrissat B."/>
            <person name="Hoppner M.P."/>
            <person name="Ishida K.-I."/>
            <person name="Kim E."/>
            <person name="Koreny L."/>
            <person name="Kroth P.G."/>
            <person name="Liu Y."/>
            <person name="Malik S.-B."/>
            <person name="Maier U.G."/>
            <person name="McRose D."/>
            <person name="Mock T."/>
            <person name="Neilson J.A."/>
            <person name="Onodera N.T."/>
            <person name="Poole A.M."/>
            <person name="Pritham E.J."/>
            <person name="Richards T.A."/>
            <person name="Rocap G."/>
            <person name="Roy S.W."/>
            <person name="Sarai C."/>
            <person name="Schaack S."/>
            <person name="Shirato S."/>
            <person name="Slamovits C.H."/>
            <person name="Spencer D.F."/>
            <person name="Suzuki S."/>
            <person name="Worden A.Z."/>
            <person name="Zauner S."/>
            <person name="Barry K."/>
            <person name="Bell C."/>
            <person name="Bharti A.K."/>
            <person name="Crow J.A."/>
            <person name="Grimwood J."/>
            <person name="Kramer R."/>
            <person name="Lindquist E."/>
            <person name="Lucas S."/>
            <person name="Salamov A."/>
            <person name="McFadden G.I."/>
            <person name="Lane C.E."/>
            <person name="Keeling P.J."/>
            <person name="Gray M.W."/>
            <person name="Grigoriev I.V."/>
            <person name="Archibald J.M."/>
        </authorList>
    </citation>
    <scope>NUCLEOTIDE SEQUENCE</scope>
    <source>
        <strain evidence="6">CCMP2712</strain>
    </source>
</reference>
<dbReference type="Gene3D" id="1.10.10.60">
    <property type="entry name" value="Homeodomain-like"/>
    <property type="match status" value="1"/>
</dbReference>
<dbReference type="GeneID" id="17311514"/>
<keyword evidence="6" id="KW-1185">Reference proteome</keyword>
<feature type="region of interest" description="Disordered" evidence="2">
    <location>
        <begin position="51"/>
        <end position="89"/>
    </location>
</feature>
<evidence type="ECO:0000256" key="2">
    <source>
        <dbReference type="SAM" id="MobiDB-lite"/>
    </source>
</evidence>
<organism evidence="4">
    <name type="scientific">Guillardia theta (strain CCMP2712)</name>
    <name type="common">Cryptophyte</name>
    <dbReference type="NCBI Taxonomy" id="905079"/>
    <lineage>
        <taxon>Eukaryota</taxon>
        <taxon>Cryptophyceae</taxon>
        <taxon>Pyrenomonadales</taxon>
        <taxon>Geminigeraceae</taxon>
        <taxon>Guillardia</taxon>
    </lineage>
</organism>
<dbReference type="EMBL" id="JH992966">
    <property type="protein sequence ID" value="EKX55016.1"/>
    <property type="molecule type" value="Genomic_DNA"/>
</dbReference>
<protein>
    <recommendedName>
        <fullName evidence="3">HTH CENPB-type domain-containing protein</fullName>
    </recommendedName>
</protein>
<dbReference type="GO" id="GO:0003677">
    <property type="term" value="F:DNA binding"/>
    <property type="evidence" value="ECO:0007669"/>
    <property type="project" value="UniProtKB-KW"/>
</dbReference>
<reference evidence="4 6" key="1">
    <citation type="journal article" date="2012" name="Nature">
        <title>Algal genomes reveal evolutionary mosaicism and the fate of nucleomorphs.</title>
        <authorList>
            <consortium name="DOE Joint Genome Institute"/>
            <person name="Curtis B.A."/>
            <person name="Tanifuji G."/>
            <person name="Burki F."/>
            <person name="Gruber A."/>
            <person name="Irimia M."/>
            <person name="Maruyama S."/>
            <person name="Arias M.C."/>
            <person name="Ball S.G."/>
            <person name="Gile G.H."/>
            <person name="Hirakawa Y."/>
            <person name="Hopkins J.F."/>
            <person name="Kuo A."/>
            <person name="Rensing S.A."/>
            <person name="Schmutz J."/>
            <person name="Symeonidi A."/>
            <person name="Elias M."/>
            <person name="Eveleigh R.J."/>
            <person name="Herman E.K."/>
            <person name="Klute M.J."/>
            <person name="Nakayama T."/>
            <person name="Obornik M."/>
            <person name="Reyes-Prieto A."/>
            <person name="Armbrust E.V."/>
            <person name="Aves S.J."/>
            <person name="Beiko R.G."/>
            <person name="Coutinho P."/>
            <person name="Dacks J.B."/>
            <person name="Durnford D.G."/>
            <person name="Fast N.M."/>
            <person name="Green B.R."/>
            <person name="Grisdale C.J."/>
            <person name="Hempel F."/>
            <person name="Henrissat B."/>
            <person name="Hoppner M.P."/>
            <person name="Ishida K."/>
            <person name="Kim E."/>
            <person name="Koreny L."/>
            <person name="Kroth P.G."/>
            <person name="Liu Y."/>
            <person name="Malik S.B."/>
            <person name="Maier U.G."/>
            <person name="McRose D."/>
            <person name="Mock T."/>
            <person name="Neilson J.A."/>
            <person name="Onodera N.T."/>
            <person name="Poole A.M."/>
            <person name="Pritham E.J."/>
            <person name="Richards T.A."/>
            <person name="Rocap G."/>
            <person name="Roy S.W."/>
            <person name="Sarai C."/>
            <person name="Schaack S."/>
            <person name="Shirato S."/>
            <person name="Slamovits C.H."/>
            <person name="Spencer D.F."/>
            <person name="Suzuki S."/>
            <person name="Worden A.Z."/>
            <person name="Zauner S."/>
            <person name="Barry K."/>
            <person name="Bell C."/>
            <person name="Bharti A.K."/>
            <person name="Crow J.A."/>
            <person name="Grimwood J."/>
            <person name="Kramer R."/>
            <person name="Lindquist E."/>
            <person name="Lucas S."/>
            <person name="Salamov A."/>
            <person name="McFadden G.I."/>
            <person name="Lane C.E."/>
            <person name="Keeling P.J."/>
            <person name="Gray M.W."/>
            <person name="Grigoriev I.V."/>
            <person name="Archibald J.M."/>
        </authorList>
    </citation>
    <scope>NUCLEOTIDE SEQUENCE</scope>
    <source>
        <strain evidence="4 6">CCMP2712</strain>
    </source>
</reference>
<dbReference type="PaxDb" id="55529-EKX55016"/>
<proteinExistence type="predicted"/>
<feature type="compositionally biased region" description="Pro residues" evidence="2">
    <location>
        <begin position="54"/>
        <end position="66"/>
    </location>
</feature>
<evidence type="ECO:0000259" key="3">
    <source>
        <dbReference type="PROSITE" id="PS51253"/>
    </source>
</evidence>
<dbReference type="InterPro" id="IPR006600">
    <property type="entry name" value="HTH_CenpB_DNA-bd_dom"/>
</dbReference>
<feature type="region of interest" description="Disordered" evidence="2">
    <location>
        <begin position="1"/>
        <end position="37"/>
    </location>
</feature>
<reference evidence="5" key="3">
    <citation type="submission" date="2015-06" db="UniProtKB">
        <authorList>
            <consortium name="EnsemblProtists"/>
        </authorList>
    </citation>
    <scope>IDENTIFICATION</scope>
</reference>
<dbReference type="RefSeq" id="XP_005841996.1">
    <property type="nucleotide sequence ID" value="XM_005841939.1"/>
</dbReference>
<dbReference type="EnsemblProtists" id="EKX55016">
    <property type="protein sequence ID" value="EKX55016"/>
    <property type="gene ID" value="GUITHDRAFT_99656"/>
</dbReference>
<name>L1K2F8_GUITC</name>
<dbReference type="KEGG" id="gtt:GUITHDRAFT_99656"/>
<evidence type="ECO:0000313" key="4">
    <source>
        <dbReference type="EMBL" id="EKX55016.1"/>
    </source>
</evidence>
<dbReference type="InterPro" id="IPR009057">
    <property type="entry name" value="Homeodomain-like_sf"/>
</dbReference>
<feature type="domain" description="HTH CENPB-type" evidence="3">
    <location>
        <begin position="221"/>
        <end position="290"/>
    </location>
</feature>
<feature type="compositionally biased region" description="Polar residues" evidence="2">
    <location>
        <begin position="16"/>
        <end position="29"/>
    </location>
</feature>
<sequence length="303" mass="34229">MDNRSQIRPILKKSRPTSCSKFTQDSMMQHNDDDSDCEWLPSPLDALYFLPSHPAIPDPLPSPDPWSSPDDLWSPFDQPAFDQPASQDSEPLQLILHDPSEETPDPEPVFPAPVLTRPCLPLPRPCLPPSPAAPARAIMLLEPLPDRRSSSSPAFLPSKLTLGQKLDIVRRSEAPKHDLDYRSPSELARMYGKSRSSISKILRPSYVGRLKQLAASGVSTDIRRSTSTLHPELERRIHEYVVRTARGANWRQEVCRYAERVAEELGVEGFKASLNWYHRFIARHSLRSEPAAAARKRRGAWSY</sequence>
<dbReference type="HOGENOM" id="CLU_1028357_0_0_1"/>
<evidence type="ECO:0000313" key="5">
    <source>
        <dbReference type="EnsemblProtists" id="EKX55016"/>
    </source>
</evidence>
<dbReference type="SUPFAM" id="SSF46689">
    <property type="entry name" value="Homeodomain-like"/>
    <property type="match status" value="1"/>
</dbReference>
<evidence type="ECO:0000313" key="6">
    <source>
        <dbReference type="Proteomes" id="UP000011087"/>
    </source>
</evidence>
<dbReference type="PROSITE" id="PS51253">
    <property type="entry name" value="HTH_CENPB"/>
    <property type="match status" value="1"/>
</dbReference>
<accession>L1K2F8</accession>
<gene>
    <name evidence="4" type="ORF">GUITHDRAFT_99656</name>
</gene>
<dbReference type="SMART" id="SM00674">
    <property type="entry name" value="CENPB"/>
    <property type="match status" value="1"/>
</dbReference>